<evidence type="ECO:0000313" key="2">
    <source>
        <dbReference type="EMBL" id="EET05686.1"/>
    </source>
</evidence>
<accession>A0A0E1W055</accession>
<dbReference type="AlphaFoldDB" id="A0A0E1W055"/>
<organism evidence="2">
    <name type="scientific">Burkholderia pseudomallei 1710a</name>
    <dbReference type="NCBI Taxonomy" id="320371"/>
    <lineage>
        <taxon>Bacteria</taxon>
        <taxon>Pseudomonadati</taxon>
        <taxon>Pseudomonadota</taxon>
        <taxon>Betaproteobacteria</taxon>
        <taxon>Burkholderiales</taxon>
        <taxon>Burkholderiaceae</taxon>
        <taxon>Burkholderia</taxon>
        <taxon>pseudomallei group</taxon>
    </lineage>
</organism>
<dbReference type="Proteomes" id="UP000001812">
    <property type="component" value="Chromosome II"/>
</dbReference>
<name>A0A0E1W055_BURPE</name>
<feature type="region of interest" description="Disordered" evidence="1">
    <location>
        <begin position="55"/>
        <end position="120"/>
    </location>
</feature>
<gene>
    <name evidence="2" type="ORF">BURPS1710A_A0510</name>
</gene>
<dbReference type="HOGENOM" id="CLU_1718894_0_0_4"/>
<protein>
    <submittedName>
        <fullName evidence="2">Uncharacterized protein</fullName>
    </submittedName>
</protein>
<reference evidence="2" key="1">
    <citation type="submission" date="2009-05" db="EMBL/GenBank/DDBJ databases">
        <authorList>
            <person name="Harkins D.M."/>
            <person name="DeShazer D."/>
            <person name="Woods D.E."/>
            <person name="Brinkac L.M."/>
            <person name="Brown K.A."/>
            <person name="Hung G.C."/>
            <person name="Tuanyok A."/>
            <person name="Zhang B."/>
            <person name="Nierman W.C."/>
        </authorList>
    </citation>
    <scope>NUCLEOTIDE SEQUENCE [LARGE SCALE GENOMIC DNA]</scope>
    <source>
        <strain evidence="2">1710a</strain>
    </source>
</reference>
<proteinExistence type="predicted"/>
<sequence>MKRAGNLSVGWVKACEPVRRGDFDRAEVVCTTLRRPILPGNQCFSLMFDRPHHAQARPAGRGARLSGHRKDSAAMGDAPRAYGAAPWKRAGNRRRRAASARDGELPHPAEHGHARAGSNRRAARIDGALLYTRPFGPLAAAAWIHSSGSSAA</sequence>
<evidence type="ECO:0000256" key="1">
    <source>
        <dbReference type="SAM" id="MobiDB-lite"/>
    </source>
</evidence>
<dbReference type="EMBL" id="CM000833">
    <property type="protein sequence ID" value="EET05686.1"/>
    <property type="molecule type" value="Genomic_DNA"/>
</dbReference>
<feature type="compositionally biased region" description="Basic and acidic residues" evidence="1">
    <location>
        <begin position="99"/>
        <end position="113"/>
    </location>
</feature>